<feature type="chain" id="PRO_5015998206" evidence="4">
    <location>
        <begin position="27"/>
        <end position="384"/>
    </location>
</feature>
<protein>
    <submittedName>
        <fullName evidence="5">Uncharacterized protein</fullName>
    </submittedName>
</protein>
<dbReference type="PANTHER" id="PTHR31306:SF4">
    <property type="entry name" value="ALPHA-1,2-GALACTOSYLTRANSFERASE"/>
    <property type="match status" value="1"/>
</dbReference>
<dbReference type="SUPFAM" id="SSF53448">
    <property type="entry name" value="Nucleotide-diphospho-sugar transferases"/>
    <property type="match status" value="1"/>
</dbReference>
<keyword evidence="4" id="KW-0732">Signal</keyword>
<gene>
    <name evidence="5" type="ORF">BWQ96_02752</name>
</gene>
<dbReference type="Gene3D" id="3.90.550.10">
    <property type="entry name" value="Spore Coat Polysaccharide Biosynthesis Protein SpsA, Chain A"/>
    <property type="match status" value="1"/>
</dbReference>
<dbReference type="InterPro" id="IPR029044">
    <property type="entry name" value="Nucleotide-diphossugar_trans"/>
</dbReference>
<dbReference type="GO" id="GO:0000139">
    <property type="term" value="C:Golgi membrane"/>
    <property type="evidence" value="ECO:0007669"/>
    <property type="project" value="TreeGrafter"/>
</dbReference>
<dbReference type="EMBL" id="NBIV01000024">
    <property type="protein sequence ID" value="PXF47421.1"/>
    <property type="molecule type" value="Genomic_DNA"/>
</dbReference>
<keyword evidence="2" id="KW-0328">Glycosyltransferase</keyword>
<dbReference type="PANTHER" id="PTHR31306">
    <property type="entry name" value="ALPHA-1,6-MANNOSYLTRANSFERASE MNN11-RELATED"/>
    <property type="match status" value="1"/>
</dbReference>
<dbReference type="Proteomes" id="UP000247409">
    <property type="component" value="Unassembled WGS sequence"/>
</dbReference>
<name>A0A2V3IZ67_9FLOR</name>
<dbReference type="GO" id="GO:0016757">
    <property type="term" value="F:glycosyltransferase activity"/>
    <property type="evidence" value="ECO:0007669"/>
    <property type="project" value="UniProtKB-KW"/>
</dbReference>
<dbReference type="GO" id="GO:0006487">
    <property type="term" value="P:protein N-linked glycosylation"/>
    <property type="evidence" value="ECO:0007669"/>
    <property type="project" value="TreeGrafter"/>
</dbReference>
<keyword evidence="3" id="KW-0808">Transferase</keyword>
<evidence type="ECO:0000313" key="5">
    <source>
        <dbReference type="EMBL" id="PXF47421.1"/>
    </source>
</evidence>
<dbReference type="AlphaFoldDB" id="A0A2V3IZ67"/>
<evidence type="ECO:0000256" key="4">
    <source>
        <dbReference type="SAM" id="SignalP"/>
    </source>
</evidence>
<dbReference type="Pfam" id="PF05637">
    <property type="entry name" value="Glyco_transf_34"/>
    <property type="match status" value="1"/>
</dbReference>
<comment type="caution">
    <text evidence="5">The sequence shown here is derived from an EMBL/GenBank/DDBJ whole genome shotgun (WGS) entry which is preliminary data.</text>
</comment>
<sequence>MIAPSLPLAPVVFIIFMALLPTLLSAQKLHNVDMRDLTAAGQLSDDSKDVRISPAKIALLHMVNDVWFFRELSEVVLRNKRRYATRHSYEMVVHTPYETTGLFTPADCTEPSVTRRVTDGNCFKKKTDFKLDERAPTFGKIKLALDACVGRPDYWLLWTDADAMIVNQTVSLLDIVDDAYDVIVTHDWFMLNAGVMLYRCSPWNIQFLQRVYDARQFDKALALDQSAFNDFFTKDEQVKPHVKNVPKHLINVYTEEYRPGDFILHFAGKLYEATPWGITDIARQFDVLSRVDDVEKISHFFSTRYLLNYFSGTCVMGPPDKDPKRDCDPFDDRRLKLPEPLIAMSYPNRYRQLEYRNPRMKDWKDPYDVPGATDIKVRRHVHSS</sequence>
<evidence type="ECO:0000256" key="1">
    <source>
        <dbReference type="ARBA" id="ARBA00005664"/>
    </source>
</evidence>
<evidence type="ECO:0000256" key="2">
    <source>
        <dbReference type="ARBA" id="ARBA00022676"/>
    </source>
</evidence>
<proteinExistence type="inferred from homology"/>
<comment type="similarity">
    <text evidence="1">Belongs to the glycosyltransferase 34 family.</text>
</comment>
<evidence type="ECO:0000256" key="3">
    <source>
        <dbReference type="ARBA" id="ARBA00022679"/>
    </source>
</evidence>
<accession>A0A2V3IZ67</accession>
<dbReference type="InterPro" id="IPR008630">
    <property type="entry name" value="Glyco_trans_34"/>
</dbReference>
<dbReference type="OrthoDB" id="407658at2759"/>
<evidence type="ECO:0000313" key="6">
    <source>
        <dbReference type="Proteomes" id="UP000247409"/>
    </source>
</evidence>
<organism evidence="5 6">
    <name type="scientific">Gracilariopsis chorda</name>
    <dbReference type="NCBI Taxonomy" id="448386"/>
    <lineage>
        <taxon>Eukaryota</taxon>
        <taxon>Rhodophyta</taxon>
        <taxon>Florideophyceae</taxon>
        <taxon>Rhodymeniophycidae</taxon>
        <taxon>Gracilariales</taxon>
        <taxon>Gracilariaceae</taxon>
        <taxon>Gracilariopsis</taxon>
    </lineage>
</organism>
<feature type="signal peptide" evidence="4">
    <location>
        <begin position="1"/>
        <end position="26"/>
    </location>
</feature>
<keyword evidence="6" id="KW-1185">Reference proteome</keyword>
<reference evidence="5 6" key="1">
    <citation type="journal article" date="2018" name="Mol. Biol. Evol.">
        <title>Analysis of the draft genome of the red seaweed Gracilariopsis chorda provides insights into genome size evolution in Rhodophyta.</title>
        <authorList>
            <person name="Lee J."/>
            <person name="Yang E.C."/>
            <person name="Graf L."/>
            <person name="Yang J.H."/>
            <person name="Qiu H."/>
            <person name="Zel Zion U."/>
            <person name="Chan C.X."/>
            <person name="Stephens T.G."/>
            <person name="Weber A.P.M."/>
            <person name="Boo G.H."/>
            <person name="Boo S.M."/>
            <person name="Kim K.M."/>
            <person name="Shin Y."/>
            <person name="Jung M."/>
            <person name="Lee S.J."/>
            <person name="Yim H.S."/>
            <person name="Lee J.H."/>
            <person name="Bhattacharya D."/>
            <person name="Yoon H.S."/>
        </authorList>
    </citation>
    <scope>NUCLEOTIDE SEQUENCE [LARGE SCALE GENOMIC DNA]</scope>
    <source>
        <strain evidence="5 6">SKKU-2015</strain>
        <tissue evidence="5">Whole body</tissue>
    </source>
</reference>